<dbReference type="Proteomes" id="UP000294225">
    <property type="component" value="Unassembled WGS sequence"/>
</dbReference>
<evidence type="ECO:0000313" key="2">
    <source>
        <dbReference type="Proteomes" id="UP000294225"/>
    </source>
</evidence>
<dbReference type="EMBL" id="SJKC01000003">
    <property type="protein sequence ID" value="TCC36215.1"/>
    <property type="molecule type" value="Genomic_DNA"/>
</dbReference>
<reference evidence="1 2" key="1">
    <citation type="submission" date="2019-02" db="EMBL/GenBank/DDBJ databases">
        <title>Kribbella capetownensis sp. nov. and Kribbella speibonae sp. nov., isolated from soil.</title>
        <authorList>
            <person name="Curtis S.M."/>
            <person name="Norton I."/>
            <person name="Everest G.J."/>
            <person name="Meyers P.R."/>
        </authorList>
    </citation>
    <scope>NUCLEOTIDE SEQUENCE [LARGE SCALE GENOMIC DNA]</scope>
    <source>
        <strain evidence="1 2">YM55</strain>
    </source>
</reference>
<dbReference type="InterPro" id="IPR039366">
    <property type="entry name" value="Pilotin"/>
</dbReference>
<protein>
    <submittedName>
        <fullName evidence="1">Uncharacterized protein</fullName>
    </submittedName>
</protein>
<sequence length="132" mass="14408">MVGQRGRAAARSGEWCFGMLLTGRIVFPSGDRPVEASRVVARVEEVSRADAPAVIIAEQVQEHVALPRDERGSLPFAIDVRSTSIDPRLRYSVRVHVDVSGTASVTPEDFISTTSYPVEFDAGELAVEVRRV</sequence>
<dbReference type="Pfam" id="PF09619">
    <property type="entry name" value="YscW"/>
    <property type="match status" value="1"/>
</dbReference>
<gene>
    <name evidence="1" type="ORF">E0H92_26505</name>
</gene>
<comment type="caution">
    <text evidence="1">The sequence shown here is derived from an EMBL/GenBank/DDBJ whole genome shotgun (WGS) entry which is preliminary data.</text>
</comment>
<dbReference type="AlphaFoldDB" id="A0A4R0J4M0"/>
<accession>A0A4R0J4M0</accession>
<evidence type="ECO:0000313" key="1">
    <source>
        <dbReference type="EMBL" id="TCC36215.1"/>
    </source>
</evidence>
<name>A0A4R0J4M0_9ACTN</name>
<proteinExistence type="predicted"/>
<organism evidence="1 2">
    <name type="scientific">Kribbella speibonae</name>
    <dbReference type="NCBI Taxonomy" id="1572660"/>
    <lineage>
        <taxon>Bacteria</taxon>
        <taxon>Bacillati</taxon>
        <taxon>Actinomycetota</taxon>
        <taxon>Actinomycetes</taxon>
        <taxon>Propionibacteriales</taxon>
        <taxon>Kribbellaceae</taxon>
        <taxon>Kribbella</taxon>
    </lineage>
</organism>